<dbReference type="Proteomes" id="UP000634136">
    <property type="component" value="Unassembled WGS sequence"/>
</dbReference>
<accession>A0A834WZQ9</accession>
<evidence type="ECO:0000313" key="2">
    <source>
        <dbReference type="Proteomes" id="UP000634136"/>
    </source>
</evidence>
<sequence>MTGPDFNVGDLTNGRRYHRHGVDREAVKQGKESCEEVSQAQEVTRTMSELTGANLEAVGDEVVFSRGRSSGGKEDLSKMAWKHDKDLTKLGQYTRPVVKIFLNILGEAYSLLDINGRQNCRKKIRPRKFGR</sequence>
<gene>
    <name evidence="1" type="ORF">G2W53_010350</name>
</gene>
<organism evidence="1 2">
    <name type="scientific">Senna tora</name>
    <dbReference type="NCBI Taxonomy" id="362788"/>
    <lineage>
        <taxon>Eukaryota</taxon>
        <taxon>Viridiplantae</taxon>
        <taxon>Streptophyta</taxon>
        <taxon>Embryophyta</taxon>
        <taxon>Tracheophyta</taxon>
        <taxon>Spermatophyta</taxon>
        <taxon>Magnoliopsida</taxon>
        <taxon>eudicotyledons</taxon>
        <taxon>Gunneridae</taxon>
        <taxon>Pentapetalae</taxon>
        <taxon>rosids</taxon>
        <taxon>fabids</taxon>
        <taxon>Fabales</taxon>
        <taxon>Fabaceae</taxon>
        <taxon>Caesalpinioideae</taxon>
        <taxon>Cassia clade</taxon>
        <taxon>Senna</taxon>
    </lineage>
</organism>
<protein>
    <submittedName>
        <fullName evidence="1">Uncharacterized protein</fullName>
    </submittedName>
</protein>
<name>A0A834WZQ9_9FABA</name>
<comment type="caution">
    <text evidence="1">The sequence shown here is derived from an EMBL/GenBank/DDBJ whole genome shotgun (WGS) entry which is preliminary data.</text>
</comment>
<dbReference type="AlphaFoldDB" id="A0A834WZQ9"/>
<evidence type="ECO:0000313" key="1">
    <source>
        <dbReference type="EMBL" id="KAF7835491.1"/>
    </source>
</evidence>
<dbReference type="EMBL" id="JAAIUW010000004">
    <property type="protein sequence ID" value="KAF7835491.1"/>
    <property type="molecule type" value="Genomic_DNA"/>
</dbReference>
<proteinExistence type="predicted"/>
<reference evidence="1" key="1">
    <citation type="submission" date="2020-09" db="EMBL/GenBank/DDBJ databases">
        <title>Genome-Enabled Discovery of Anthraquinone Biosynthesis in Senna tora.</title>
        <authorList>
            <person name="Kang S.-H."/>
            <person name="Pandey R.P."/>
            <person name="Lee C.-M."/>
            <person name="Sim J.-S."/>
            <person name="Jeong J.-T."/>
            <person name="Choi B.-S."/>
            <person name="Jung M."/>
            <person name="Ginzburg D."/>
            <person name="Zhao K."/>
            <person name="Won S.Y."/>
            <person name="Oh T.-J."/>
            <person name="Yu Y."/>
            <person name="Kim N.-H."/>
            <person name="Lee O.R."/>
            <person name="Lee T.-H."/>
            <person name="Bashyal P."/>
            <person name="Kim T.-S."/>
            <person name="Lee W.-H."/>
            <person name="Kawkins C."/>
            <person name="Kim C.-K."/>
            <person name="Kim J.S."/>
            <person name="Ahn B.O."/>
            <person name="Rhee S.Y."/>
            <person name="Sohng J.K."/>
        </authorList>
    </citation>
    <scope>NUCLEOTIDE SEQUENCE</scope>
    <source>
        <tissue evidence="1">Leaf</tissue>
    </source>
</reference>
<keyword evidence="2" id="KW-1185">Reference proteome</keyword>